<keyword evidence="8 10" id="KW-0675">Receptor</keyword>
<dbReference type="SUPFAM" id="SSF81321">
    <property type="entry name" value="Family A G protein-coupled receptor-like"/>
    <property type="match status" value="1"/>
</dbReference>
<evidence type="ECO:0000256" key="11">
    <source>
        <dbReference type="RuleBase" id="RU363047"/>
    </source>
</evidence>
<comment type="subcellular location">
    <subcellularLocation>
        <location evidence="11">Cell membrane</location>
        <topology evidence="11">Multi-pass membrane protein</topology>
    </subcellularLocation>
    <subcellularLocation>
        <location evidence="1">Membrane</location>
        <topology evidence="1">Multi-pass membrane protein</topology>
    </subcellularLocation>
</comment>
<evidence type="ECO:0000256" key="2">
    <source>
        <dbReference type="ARBA" id="ARBA00022606"/>
    </source>
</evidence>
<keyword evidence="7 11" id="KW-0472">Membrane</keyword>
<dbReference type="Gene3D" id="1.20.1070.10">
    <property type="entry name" value="Rhodopsin 7-helix transmembrane proteins"/>
    <property type="match status" value="1"/>
</dbReference>
<evidence type="ECO:0000256" key="9">
    <source>
        <dbReference type="ARBA" id="ARBA00023224"/>
    </source>
</evidence>
<feature type="domain" description="G-protein coupled receptors family 1 profile" evidence="12">
    <location>
        <begin position="48"/>
        <end position="299"/>
    </location>
</feature>
<feature type="transmembrane region" description="Helical" evidence="11">
    <location>
        <begin position="68"/>
        <end position="94"/>
    </location>
</feature>
<evidence type="ECO:0000256" key="4">
    <source>
        <dbReference type="ARBA" id="ARBA00022725"/>
    </source>
</evidence>
<evidence type="ECO:0000256" key="6">
    <source>
        <dbReference type="ARBA" id="ARBA00023040"/>
    </source>
</evidence>
<dbReference type="GO" id="GO:0005886">
    <property type="term" value="C:plasma membrane"/>
    <property type="evidence" value="ECO:0007669"/>
    <property type="project" value="UniProtKB-SubCell"/>
</dbReference>
<proteinExistence type="inferred from homology"/>
<keyword evidence="6 10" id="KW-0297">G-protein coupled receptor</keyword>
<evidence type="ECO:0000256" key="1">
    <source>
        <dbReference type="ARBA" id="ARBA00004141"/>
    </source>
</evidence>
<dbReference type="PANTHER" id="PTHR26450">
    <property type="entry name" value="OLFACTORY RECEPTOR 56B1-RELATED"/>
    <property type="match status" value="1"/>
</dbReference>
<protein>
    <recommendedName>
        <fullName evidence="11">Olfactory receptor</fullName>
    </recommendedName>
</protein>
<evidence type="ECO:0000256" key="7">
    <source>
        <dbReference type="ARBA" id="ARBA00023136"/>
    </source>
</evidence>
<dbReference type="InterPro" id="IPR000276">
    <property type="entry name" value="GPCR_Rhodpsn"/>
</dbReference>
<evidence type="ECO:0000313" key="13">
    <source>
        <dbReference type="Ensembl" id="ENSGAGP00000020252.1"/>
    </source>
</evidence>
<evidence type="ECO:0000313" key="14">
    <source>
        <dbReference type="Proteomes" id="UP000291020"/>
    </source>
</evidence>
<evidence type="ECO:0000256" key="10">
    <source>
        <dbReference type="RuleBase" id="RU000688"/>
    </source>
</evidence>
<reference evidence="13" key="2">
    <citation type="submission" date="2025-08" db="UniProtKB">
        <authorList>
            <consortium name="Ensembl"/>
        </authorList>
    </citation>
    <scope>IDENTIFICATION</scope>
</reference>
<evidence type="ECO:0000256" key="5">
    <source>
        <dbReference type="ARBA" id="ARBA00022989"/>
    </source>
</evidence>
<sequence length="324" mass="35896">LTRGSMAAFNHTSASSAVFLLVGIPGLEQAHGWLAIPLCSLYIVAVLGNCTILFIIQAELSLHQPMYYFLSMLALTDLGLSASTLPTMLSIFLLNSRKVNADACFAQLYFIHTFSVMESAVLLAMAFDRFVAIHKPLRYASILTNATVARIGLVLMARSVVMVMPTPILLRRLRYCLPNVLSHSFCLHQDVMKLACSNRMINSIYGLFVVITTMGLDALLIVLSYVMIITTVLSIASKEERLKALNTCVSHICAVLIFYIPMIGISMIHRFKESASPLIPVLMADVYVLVPPVMNPIVYSVKTKQIRRRIGENNCYAPHDIQLP</sequence>
<keyword evidence="5 11" id="KW-1133">Transmembrane helix</keyword>
<keyword evidence="11" id="KW-1003">Cell membrane</keyword>
<dbReference type="GO" id="GO:0004984">
    <property type="term" value="F:olfactory receptor activity"/>
    <property type="evidence" value="ECO:0007669"/>
    <property type="project" value="InterPro"/>
</dbReference>
<feature type="transmembrane region" description="Helical" evidence="11">
    <location>
        <begin position="7"/>
        <end position="27"/>
    </location>
</feature>
<dbReference type="STRING" id="38772.ENSGAGP00000020252"/>
<reference evidence="13" key="3">
    <citation type="submission" date="2025-09" db="UniProtKB">
        <authorList>
            <consortium name="Ensembl"/>
        </authorList>
    </citation>
    <scope>IDENTIFICATION</scope>
</reference>
<dbReference type="InterPro" id="IPR050402">
    <property type="entry name" value="OR51/52/56-like"/>
</dbReference>
<dbReference type="Ensembl" id="ENSGAGT00000023075.1">
    <property type="protein sequence ID" value="ENSGAGP00000020252.1"/>
    <property type="gene ID" value="ENSGAGG00000014937.1"/>
</dbReference>
<evidence type="ECO:0000256" key="3">
    <source>
        <dbReference type="ARBA" id="ARBA00022692"/>
    </source>
</evidence>
<feature type="transmembrane region" description="Helical" evidence="11">
    <location>
        <begin position="148"/>
        <end position="170"/>
    </location>
</feature>
<feature type="transmembrane region" description="Helical" evidence="11">
    <location>
        <begin position="248"/>
        <end position="271"/>
    </location>
</feature>
<dbReference type="PROSITE" id="PS50262">
    <property type="entry name" value="G_PROTEIN_RECEP_F1_2"/>
    <property type="match status" value="1"/>
</dbReference>
<keyword evidence="14" id="KW-1185">Reference proteome</keyword>
<dbReference type="Pfam" id="PF13853">
    <property type="entry name" value="7tm_4"/>
    <property type="match status" value="1"/>
</dbReference>
<dbReference type="PANTHER" id="PTHR26450:SF104">
    <property type="entry name" value="OLFACTORY RECEPTOR"/>
    <property type="match status" value="1"/>
</dbReference>
<keyword evidence="4 11" id="KW-0552">Olfaction</keyword>
<keyword evidence="9 10" id="KW-0807">Transducer</keyword>
<dbReference type="FunFam" id="1.20.1070.10:FF:000002">
    <property type="entry name" value="Olfactory receptor"/>
    <property type="match status" value="1"/>
</dbReference>
<keyword evidence="3 10" id="KW-0812">Transmembrane</keyword>
<dbReference type="PRINTS" id="PR00237">
    <property type="entry name" value="GPCRRHODOPSN"/>
</dbReference>
<dbReference type="CDD" id="cd15222">
    <property type="entry name" value="7tmA_OR51-like"/>
    <property type="match status" value="1"/>
</dbReference>
<keyword evidence="2 11" id="KW-0716">Sensory transduction</keyword>
<feature type="transmembrane region" description="Helical" evidence="11">
    <location>
        <begin position="277"/>
        <end position="299"/>
    </location>
</feature>
<name>A0A452HYD3_9SAUR</name>
<dbReference type="GO" id="GO:0071396">
    <property type="term" value="P:cellular response to lipid"/>
    <property type="evidence" value="ECO:0007669"/>
    <property type="project" value="UniProtKB-ARBA"/>
</dbReference>
<comment type="similarity">
    <text evidence="10">Belongs to the G-protein coupled receptor 1 family.</text>
</comment>
<dbReference type="PRINTS" id="PR00245">
    <property type="entry name" value="OLFACTORYR"/>
</dbReference>
<accession>A0A452HYD3</accession>
<dbReference type="Proteomes" id="UP000291020">
    <property type="component" value="Unassembled WGS sequence"/>
</dbReference>
<feature type="transmembrane region" description="Helical" evidence="11">
    <location>
        <begin position="106"/>
        <end position="127"/>
    </location>
</feature>
<feature type="transmembrane region" description="Helical" evidence="11">
    <location>
        <begin position="204"/>
        <end position="236"/>
    </location>
</feature>
<dbReference type="PROSITE" id="PS00237">
    <property type="entry name" value="G_PROTEIN_RECEP_F1_1"/>
    <property type="match status" value="1"/>
</dbReference>
<dbReference type="InterPro" id="IPR017452">
    <property type="entry name" value="GPCR_Rhodpsn_7TM"/>
</dbReference>
<feature type="transmembrane region" description="Helical" evidence="11">
    <location>
        <begin position="33"/>
        <end position="56"/>
    </location>
</feature>
<dbReference type="InterPro" id="IPR000725">
    <property type="entry name" value="Olfact_rcpt"/>
</dbReference>
<evidence type="ECO:0000256" key="8">
    <source>
        <dbReference type="ARBA" id="ARBA00023170"/>
    </source>
</evidence>
<evidence type="ECO:0000259" key="12">
    <source>
        <dbReference type="PROSITE" id="PS50262"/>
    </source>
</evidence>
<reference evidence="14" key="1">
    <citation type="journal article" date="2017" name="PLoS ONE">
        <title>The Agassiz's desert tortoise genome provides a resource for the conservation of a threatened species.</title>
        <authorList>
            <person name="Tollis M."/>
            <person name="DeNardo D.F."/>
            <person name="Cornelius J.A."/>
            <person name="Dolby G.A."/>
            <person name="Edwards T."/>
            <person name="Henen B.T."/>
            <person name="Karl A.E."/>
            <person name="Murphy R.W."/>
            <person name="Kusumi K."/>
        </authorList>
    </citation>
    <scope>NUCLEOTIDE SEQUENCE [LARGE SCALE GENOMIC DNA]</scope>
</reference>
<dbReference type="GO" id="GO:0004930">
    <property type="term" value="F:G protein-coupled receptor activity"/>
    <property type="evidence" value="ECO:0007669"/>
    <property type="project" value="UniProtKB-KW"/>
</dbReference>
<dbReference type="AlphaFoldDB" id="A0A452HYD3"/>
<organism evidence="13 14">
    <name type="scientific">Gopherus agassizii</name>
    <name type="common">Agassiz's desert tortoise</name>
    <dbReference type="NCBI Taxonomy" id="38772"/>
    <lineage>
        <taxon>Eukaryota</taxon>
        <taxon>Metazoa</taxon>
        <taxon>Chordata</taxon>
        <taxon>Craniata</taxon>
        <taxon>Vertebrata</taxon>
        <taxon>Euteleostomi</taxon>
        <taxon>Archelosauria</taxon>
        <taxon>Testudinata</taxon>
        <taxon>Testudines</taxon>
        <taxon>Cryptodira</taxon>
        <taxon>Durocryptodira</taxon>
        <taxon>Testudinoidea</taxon>
        <taxon>Testudinidae</taxon>
        <taxon>Gopherus</taxon>
    </lineage>
</organism>